<dbReference type="InterPro" id="IPR032675">
    <property type="entry name" value="LRR_dom_sf"/>
</dbReference>
<reference evidence="3" key="2">
    <citation type="submission" date="2015-01" db="EMBL/GenBank/DDBJ databases">
        <title>Evolutionary Origins and Diversification of the Mycorrhizal Mutualists.</title>
        <authorList>
            <consortium name="DOE Joint Genome Institute"/>
            <consortium name="Mycorrhizal Genomics Consortium"/>
            <person name="Kohler A."/>
            <person name="Kuo A."/>
            <person name="Nagy L.G."/>
            <person name="Floudas D."/>
            <person name="Copeland A."/>
            <person name="Barry K.W."/>
            <person name="Cichocki N."/>
            <person name="Veneault-Fourrey C."/>
            <person name="LaButti K."/>
            <person name="Lindquist E.A."/>
            <person name="Lipzen A."/>
            <person name="Lundell T."/>
            <person name="Morin E."/>
            <person name="Murat C."/>
            <person name="Riley R."/>
            <person name="Ohm R."/>
            <person name="Sun H."/>
            <person name="Tunlid A."/>
            <person name="Henrissat B."/>
            <person name="Grigoriev I.V."/>
            <person name="Hibbett D.S."/>
            <person name="Martin F."/>
        </authorList>
    </citation>
    <scope>NUCLEOTIDE SEQUENCE [LARGE SCALE GENOMIC DNA]</scope>
    <source>
        <strain evidence="3">ATCC 200175</strain>
    </source>
</reference>
<proteinExistence type="predicted"/>
<dbReference type="SUPFAM" id="SSF81383">
    <property type="entry name" value="F-box domain"/>
    <property type="match status" value="1"/>
</dbReference>
<dbReference type="Gene3D" id="1.20.1280.50">
    <property type="match status" value="1"/>
</dbReference>
<keyword evidence="3" id="KW-1185">Reference proteome</keyword>
<dbReference type="OrthoDB" id="2447803at2759"/>
<sequence length="551" mass="63902">MCADAVPPPHSELLAQRVFFIPELVDIIFNFLDRKTNVTNALVCKQWSRIASDVIWKEVDNLIQLFSHLKPIRQVAHQGEKVFEAMPDANDWLRFERYSSRVRCLRFDSDDYVLDINHLLDDVARTRTSPEILPNMHTLEWIYYCNDHMERCKLFLHRQLRHLTVVAPSKYQLRPAFYMDLGARASHLHTLNLWAQPPGELQMLLRNLPELRKIVLPEFHFTSSVIEELSRAKNIRVVDLSHDDNDWDEYRGDQKNVETFAPVLEEGAFPSLSNLSLAAKIDDLDRFFRSDFAPINLTTLYINTYEDCRPLGMHDFLVTLSQQCHLSKLYIHFFHDEGLSVLVPENQISYETIKPLLTFPNLVTFELLHKYPVKITLDEIEELASRWPSLESLVLNAEPLALGKDGLTLDLRALLPFARHCPRLWKLGLYISAAEETTPSVHSSIERFRSLLVLSVGSSRARDAGTVAAFLTRVCPPSCALEFGIRHGRFPMDDEIVTQLHQRELTWEAIAGLLPVLIEVRREEQERWREEVEDLRVRNRLLMEQCHIKPS</sequence>
<dbReference type="Proteomes" id="UP000053647">
    <property type="component" value="Unassembled WGS sequence"/>
</dbReference>
<evidence type="ECO:0000256" key="1">
    <source>
        <dbReference type="SAM" id="Coils"/>
    </source>
</evidence>
<dbReference type="SUPFAM" id="SSF52047">
    <property type="entry name" value="RNI-like"/>
    <property type="match status" value="1"/>
</dbReference>
<organism evidence="2 3">
    <name type="scientific">Paxillus involutus ATCC 200175</name>
    <dbReference type="NCBI Taxonomy" id="664439"/>
    <lineage>
        <taxon>Eukaryota</taxon>
        <taxon>Fungi</taxon>
        <taxon>Dikarya</taxon>
        <taxon>Basidiomycota</taxon>
        <taxon>Agaricomycotina</taxon>
        <taxon>Agaricomycetes</taxon>
        <taxon>Agaricomycetidae</taxon>
        <taxon>Boletales</taxon>
        <taxon>Paxilineae</taxon>
        <taxon>Paxillaceae</taxon>
        <taxon>Paxillus</taxon>
    </lineage>
</organism>
<evidence type="ECO:0000313" key="3">
    <source>
        <dbReference type="Proteomes" id="UP000053647"/>
    </source>
</evidence>
<gene>
    <name evidence="2" type="ORF">PAXINDRAFT_82284</name>
</gene>
<accession>A0A0C9TQR9</accession>
<dbReference type="AlphaFoldDB" id="A0A0C9TQR9"/>
<dbReference type="HOGENOM" id="CLU_021164_5_0_1"/>
<evidence type="ECO:0000313" key="2">
    <source>
        <dbReference type="EMBL" id="KIJ12828.1"/>
    </source>
</evidence>
<dbReference type="PANTHER" id="PTHR38926">
    <property type="entry name" value="F-BOX DOMAIN CONTAINING PROTEIN, EXPRESSED"/>
    <property type="match status" value="1"/>
</dbReference>
<evidence type="ECO:0008006" key="4">
    <source>
        <dbReference type="Google" id="ProtNLM"/>
    </source>
</evidence>
<dbReference type="Gene3D" id="3.80.10.10">
    <property type="entry name" value="Ribonuclease Inhibitor"/>
    <property type="match status" value="1"/>
</dbReference>
<name>A0A0C9TQR9_PAXIN</name>
<dbReference type="EMBL" id="KN819359">
    <property type="protein sequence ID" value="KIJ12828.1"/>
    <property type="molecule type" value="Genomic_DNA"/>
</dbReference>
<dbReference type="PANTHER" id="PTHR38926:SF5">
    <property type="entry name" value="F-BOX AND LEUCINE-RICH REPEAT PROTEIN 6"/>
    <property type="match status" value="1"/>
</dbReference>
<reference evidence="2 3" key="1">
    <citation type="submission" date="2014-06" db="EMBL/GenBank/DDBJ databases">
        <authorList>
            <consortium name="DOE Joint Genome Institute"/>
            <person name="Kuo A."/>
            <person name="Kohler A."/>
            <person name="Nagy L.G."/>
            <person name="Floudas D."/>
            <person name="Copeland A."/>
            <person name="Barry K.W."/>
            <person name="Cichocki N."/>
            <person name="Veneault-Fourrey C."/>
            <person name="LaButti K."/>
            <person name="Lindquist E.A."/>
            <person name="Lipzen A."/>
            <person name="Lundell T."/>
            <person name="Morin E."/>
            <person name="Murat C."/>
            <person name="Sun H."/>
            <person name="Tunlid A."/>
            <person name="Henrissat B."/>
            <person name="Grigoriev I.V."/>
            <person name="Hibbett D.S."/>
            <person name="Martin F."/>
            <person name="Nordberg H.P."/>
            <person name="Cantor M.N."/>
            <person name="Hua S.X."/>
        </authorList>
    </citation>
    <scope>NUCLEOTIDE SEQUENCE [LARGE SCALE GENOMIC DNA]</scope>
    <source>
        <strain evidence="2 3">ATCC 200175</strain>
    </source>
</reference>
<dbReference type="InterPro" id="IPR036047">
    <property type="entry name" value="F-box-like_dom_sf"/>
</dbReference>
<keyword evidence="1" id="KW-0175">Coiled coil</keyword>
<protein>
    <recommendedName>
        <fullName evidence="4">F-box domain-containing protein</fullName>
    </recommendedName>
</protein>
<feature type="coiled-coil region" evidence="1">
    <location>
        <begin position="518"/>
        <end position="545"/>
    </location>
</feature>